<name>A0ABP6MV43_9ACTN</name>
<dbReference type="Proteomes" id="UP001500893">
    <property type="component" value="Unassembled WGS sequence"/>
</dbReference>
<organism evidence="3 4">
    <name type="scientific">Streptomyces rameus</name>
    <dbReference type="NCBI Taxonomy" id="68261"/>
    <lineage>
        <taxon>Bacteria</taxon>
        <taxon>Bacillati</taxon>
        <taxon>Actinomycetota</taxon>
        <taxon>Actinomycetes</taxon>
        <taxon>Kitasatosporales</taxon>
        <taxon>Streptomycetaceae</taxon>
        <taxon>Streptomyces</taxon>
    </lineage>
</organism>
<dbReference type="InterPro" id="IPR029058">
    <property type="entry name" value="AB_hydrolase_fold"/>
</dbReference>
<dbReference type="InterPro" id="IPR000073">
    <property type="entry name" value="AB_hydrolase_1"/>
</dbReference>
<reference evidence="4" key="1">
    <citation type="journal article" date="2019" name="Int. J. Syst. Evol. Microbiol.">
        <title>The Global Catalogue of Microorganisms (GCM) 10K type strain sequencing project: providing services to taxonomists for standard genome sequencing and annotation.</title>
        <authorList>
            <consortium name="The Broad Institute Genomics Platform"/>
            <consortium name="The Broad Institute Genome Sequencing Center for Infectious Disease"/>
            <person name="Wu L."/>
            <person name="Ma J."/>
        </authorList>
    </citation>
    <scope>NUCLEOTIDE SEQUENCE [LARGE SCALE GENOMIC DNA]</scope>
    <source>
        <strain evidence="4">JCM 11574</strain>
    </source>
</reference>
<protein>
    <submittedName>
        <fullName evidence="3">Alpha/beta hydrolase</fullName>
    </submittedName>
</protein>
<evidence type="ECO:0000259" key="2">
    <source>
        <dbReference type="Pfam" id="PF00561"/>
    </source>
</evidence>
<evidence type="ECO:0000313" key="4">
    <source>
        <dbReference type="Proteomes" id="UP001500893"/>
    </source>
</evidence>
<proteinExistence type="predicted"/>
<dbReference type="Pfam" id="PF00561">
    <property type="entry name" value="Abhydrolase_1"/>
    <property type="match status" value="1"/>
</dbReference>
<keyword evidence="4" id="KW-1185">Reference proteome</keyword>
<sequence>MSAPRRSPTPRPAPSTYKDAPTRSVSVRGVDFVYRQLGSEGDGVPLILLHHLTAVLDNWDPRVVDGLAARRQVIAFDNRGVGASGGSTPDTIEAMARDAVLFIRALGFEQVDLLGLSMGGFIAQVIAAEEPQLVRRVVLAGTGPAGGPGIDKVTALTLRDILKGFLTRRDPKQFLFFTDTEHGRREARAFLKRLKERTSDRDRAISLTSFRAQLKAIHRWGLQAPADLSRIHQPVLVANGESDRMVPSENTLDLAARLPRSELVPLYPDAGHGGIFQFHNEFVARALAFLEAQPVA</sequence>
<dbReference type="PANTHER" id="PTHR43433">
    <property type="entry name" value="HYDROLASE, ALPHA/BETA FOLD FAMILY PROTEIN"/>
    <property type="match status" value="1"/>
</dbReference>
<dbReference type="Gene3D" id="3.40.50.1820">
    <property type="entry name" value="alpha/beta hydrolase"/>
    <property type="match status" value="1"/>
</dbReference>
<gene>
    <name evidence="3" type="ORF">GCM10010521_11990</name>
</gene>
<accession>A0ABP6MV43</accession>
<evidence type="ECO:0000256" key="1">
    <source>
        <dbReference type="SAM" id="MobiDB-lite"/>
    </source>
</evidence>
<dbReference type="SUPFAM" id="SSF53474">
    <property type="entry name" value="alpha/beta-Hydrolases"/>
    <property type="match status" value="1"/>
</dbReference>
<dbReference type="PANTHER" id="PTHR43433:SF5">
    <property type="entry name" value="AB HYDROLASE-1 DOMAIN-CONTAINING PROTEIN"/>
    <property type="match status" value="1"/>
</dbReference>
<evidence type="ECO:0000313" key="3">
    <source>
        <dbReference type="EMBL" id="GAA3127130.1"/>
    </source>
</evidence>
<feature type="domain" description="AB hydrolase-1" evidence="2">
    <location>
        <begin position="45"/>
        <end position="276"/>
    </location>
</feature>
<dbReference type="GO" id="GO:0016787">
    <property type="term" value="F:hydrolase activity"/>
    <property type="evidence" value="ECO:0007669"/>
    <property type="project" value="UniProtKB-KW"/>
</dbReference>
<feature type="region of interest" description="Disordered" evidence="1">
    <location>
        <begin position="1"/>
        <end position="22"/>
    </location>
</feature>
<dbReference type="InterPro" id="IPR050471">
    <property type="entry name" value="AB_hydrolase"/>
</dbReference>
<dbReference type="PRINTS" id="PR00111">
    <property type="entry name" value="ABHYDROLASE"/>
</dbReference>
<dbReference type="EMBL" id="BAAAVM010000013">
    <property type="protein sequence ID" value="GAA3127130.1"/>
    <property type="molecule type" value="Genomic_DNA"/>
</dbReference>
<comment type="caution">
    <text evidence="3">The sequence shown here is derived from an EMBL/GenBank/DDBJ whole genome shotgun (WGS) entry which is preliminary data.</text>
</comment>
<keyword evidence="3" id="KW-0378">Hydrolase</keyword>
<dbReference type="RefSeq" id="WP_345047780.1">
    <property type="nucleotide sequence ID" value="NZ_BAAAVM010000013.1"/>
</dbReference>